<feature type="domain" description="FAD-binding" evidence="2">
    <location>
        <begin position="6"/>
        <end position="339"/>
    </location>
</feature>
<gene>
    <name evidence="3" type="ORF">GCM10010517_14130</name>
</gene>
<dbReference type="InterPro" id="IPR050631">
    <property type="entry name" value="PheA/TfdB_FAD_monoxygenase"/>
</dbReference>
<evidence type="ECO:0000313" key="3">
    <source>
        <dbReference type="EMBL" id="GAA2855885.1"/>
    </source>
</evidence>
<dbReference type="PRINTS" id="PR00420">
    <property type="entry name" value="RNGMNOXGNASE"/>
</dbReference>
<dbReference type="Pfam" id="PF01494">
    <property type="entry name" value="FAD_binding_3"/>
    <property type="match status" value="1"/>
</dbReference>
<sequence>MTQNTCVIAGGGPAGAMLALLLARAGVQVTLLEKHADFLRDFRGDTIHPSTLQVLDELGLAEEFHRLPHRKAYGLTVETDDARTPVADLSRIPGKYRYIAFVPQWDFLTLLTTAAGRYPNFRLVMEAEVHDVIREGGAVRGVRYRDASGEHELRAALTVAADGRRSDVRRAAGLVPVEHGAPMDVVWFRLPRGSADPDGTFLRISAGHIMLSINRESYWQLAYVIPKGGFDALRAQGIEALREPVARLLPHLADRAGLIGGFEDVSVLSVALNRLRRWHRPGLLVIGDAAHAMSPIFGVGINLAVQDAVAAANLLAGPLAAGAEIPESLLARVQRRRTPPTVVTQFAQRAVQNLLVRPALSAGSRPARVPPDLTRIPVLRGLTGRFIGLGVLPEHVRSPIGAHPG</sequence>
<name>A0ABP6I8J5_9ACTN</name>
<dbReference type="Proteomes" id="UP001500831">
    <property type="component" value="Unassembled WGS sequence"/>
</dbReference>
<keyword evidence="1" id="KW-0560">Oxidoreductase</keyword>
<dbReference type="PANTHER" id="PTHR43476:SF5">
    <property type="entry name" value="FAD-DEPENDENT MONOOXYGENASE"/>
    <property type="match status" value="1"/>
</dbReference>
<evidence type="ECO:0000256" key="1">
    <source>
        <dbReference type="ARBA" id="ARBA00023002"/>
    </source>
</evidence>
<reference evidence="4" key="1">
    <citation type="journal article" date="2019" name="Int. J. Syst. Evol. Microbiol.">
        <title>The Global Catalogue of Microorganisms (GCM) 10K type strain sequencing project: providing services to taxonomists for standard genome sequencing and annotation.</title>
        <authorList>
            <consortium name="The Broad Institute Genomics Platform"/>
            <consortium name="The Broad Institute Genome Sequencing Center for Infectious Disease"/>
            <person name="Wu L."/>
            <person name="Ma J."/>
        </authorList>
    </citation>
    <scope>NUCLEOTIDE SEQUENCE [LARGE SCALE GENOMIC DNA]</scope>
    <source>
        <strain evidence="4">JCM 6242</strain>
    </source>
</reference>
<organism evidence="3 4">
    <name type="scientific">Streptosporangium fragile</name>
    <dbReference type="NCBI Taxonomy" id="46186"/>
    <lineage>
        <taxon>Bacteria</taxon>
        <taxon>Bacillati</taxon>
        <taxon>Actinomycetota</taxon>
        <taxon>Actinomycetes</taxon>
        <taxon>Streptosporangiales</taxon>
        <taxon>Streptosporangiaceae</taxon>
        <taxon>Streptosporangium</taxon>
    </lineage>
</organism>
<dbReference type="NCBIfam" id="NF004834">
    <property type="entry name" value="PRK06185.1-3"/>
    <property type="match status" value="1"/>
</dbReference>
<dbReference type="PANTHER" id="PTHR43476">
    <property type="entry name" value="3-(3-HYDROXY-PHENYL)PROPIONATE/3-HYDROXYCINNAMIC ACID HYDROXYLASE"/>
    <property type="match status" value="1"/>
</dbReference>
<dbReference type="Gene3D" id="3.50.50.60">
    <property type="entry name" value="FAD/NAD(P)-binding domain"/>
    <property type="match status" value="2"/>
</dbReference>
<dbReference type="InterPro" id="IPR036188">
    <property type="entry name" value="FAD/NAD-bd_sf"/>
</dbReference>
<evidence type="ECO:0000259" key="2">
    <source>
        <dbReference type="Pfam" id="PF01494"/>
    </source>
</evidence>
<dbReference type="RefSeq" id="WP_344968997.1">
    <property type="nucleotide sequence ID" value="NZ_BAAAVI010000007.1"/>
</dbReference>
<evidence type="ECO:0000313" key="4">
    <source>
        <dbReference type="Proteomes" id="UP001500831"/>
    </source>
</evidence>
<dbReference type="NCBIfam" id="NF004833">
    <property type="entry name" value="PRK06185.1-1"/>
    <property type="match status" value="1"/>
</dbReference>
<proteinExistence type="predicted"/>
<dbReference type="EMBL" id="BAAAVI010000007">
    <property type="protein sequence ID" value="GAA2855885.1"/>
    <property type="molecule type" value="Genomic_DNA"/>
</dbReference>
<protein>
    <submittedName>
        <fullName evidence="3">FAD-dependent oxidoreductase</fullName>
    </submittedName>
</protein>
<dbReference type="SUPFAM" id="SSF51905">
    <property type="entry name" value="FAD/NAD(P)-binding domain"/>
    <property type="match status" value="1"/>
</dbReference>
<keyword evidence="4" id="KW-1185">Reference proteome</keyword>
<dbReference type="InterPro" id="IPR002938">
    <property type="entry name" value="FAD-bd"/>
</dbReference>
<comment type="caution">
    <text evidence="3">The sequence shown here is derived from an EMBL/GenBank/DDBJ whole genome shotgun (WGS) entry which is preliminary data.</text>
</comment>
<accession>A0ABP6I8J5</accession>